<dbReference type="SUPFAM" id="SSF53822">
    <property type="entry name" value="Periplasmic binding protein-like I"/>
    <property type="match status" value="1"/>
</dbReference>
<feature type="signal peptide" evidence="4">
    <location>
        <begin position="1"/>
        <end position="20"/>
    </location>
</feature>
<dbReference type="EMBL" id="JACBZY010000001">
    <property type="protein sequence ID" value="NYG98397.1"/>
    <property type="molecule type" value="Genomic_DNA"/>
</dbReference>
<accession>A0A852YF89</accession>
<feature type="chain" id="PRO_5038832323" evidence="4">
    <location>
        <begin position="21"/>
        <end position="330"/>
    </location>
</feature>
<comment type="similarity">
    <text evidence="2">Belongs to the bacterial solute-binding protein 2 family.</text>
</comment>
<name>A0A852YF89_9MICO</name>
<gene>
    <name evidence="6" type="ORF">BJ979_001023</name>
</gene>
<dbReference type="PROSITE" id="PS51257">
    <property type="entry name" value="PROKAR_LIPOPROTEIN"/>
    <property type="match status" value="1"/>
</dbReference>
<reference evidence="6 7" key="1">
    <citation type="submission" date="2020-07" db="EMBL/GenBank/DDBJ databases">
        <title>Sequencing the genomes of 1000 actinobacteria strains.</title>
        <authorList>
            <person name="Klenk H.-P."/>
        </authorList>
    </citation>
    <scope>NUCLEOTIDE SEQUENCE [LARGE SCALE GENOMIC DNA]</scope>
    <source>
        <strain evidence="6 7">DSM 23141</strain>
    </source>
</reference>
<evidence type="ECO:0000259" key="5">
    <source>
        <dbReference type="Pfam" id="PF13407"/>
    </source>
</evidence>
<dbReference type="PANTHER" id="PTHR46847:SF1">
    <property type="entry name" value="D-ALLOSE-BINDING PERIPLASMIC PROTEIN-RELATED"/>
    <property type="match status" value="1"/>
</dbReference>
<evidence type="ECO:0000256" key="2">
    <source>
        <dbReference type="ARBA" id="ARBA00007639"/>
    </source>
</evidence>
<keyword evidence="3 4" id="KW-0732">Signal</keyword>
<comment type="subcellular location">
    <subcellularLocation>
        <location evidence="1">Cell envelope</location>
    </subcellularLocation>
</comment>
<evidence type="ECO:0000256" key="3">
    <source>
        <dbReference type="ARBA" id="ARBA00022729"/>
    </source>
</evidence>
<dbReference type="RefSeq" id="WP_179565807.1">
    <property type="nucleotide sequence ID" value="NZ_JACBZY010000001.1"/>
</dbReference>
<feature type="domain" description="Periplasmic binding protein" evidence="5">
    <location>
        <begin position="61"/>
        <end position="304"/>
    </location>
</feature>
<protein>
    <submittedName>
        <fullName evidence="6">Ribose transport system substrate-binding protein</fullName>
    </submittedName>
</protein>
<organism evidence="6 7">
    <name type="scientific">Schumannella luteola</name>
    <dbReference type="NCBI Taxonomy" id="472059"/>
    <lineage>
        <taxon>Bacteria</taxon>
        <taxon>Bacillati</taxon>
        <taxon>Actinomycetota</taxon>
        <taxon>Actinomycetes</taxon>
        <taxon>Micrococcales</taxon>
        <taxon>Microbacteriaceae</taxon>
        <taxon>Schumannella</taxon>
    </lineage>
</organism>
<evidence type="ECO:0000256" key="4">
    <source>
        <dbReference type="SAM" id="SignalP"/>
    </source>
</evidence>
<evidence type="ECO:0000313" key="7">
    <source>
        <dbReference type="Proteomes" id="UP000553888"/>
    </source>
</evidence>
<comment type="caution">
    <text evidence="6">The sequence shown here is derived from an EMBL/GenBank/DDBJ whole genome shotgun (WGS) entry which is preliminary data.</text>
</comment>
<dbReference type="Pfam" id="PF13407">
    <property type="entry name" value="Peripla_BP_4"/>
    <property type="match status" value="1"/>
</dbReference>
<dbReference type="GO" id="GO:0030246">
    <property type="term" value="F:carbohydrate binding"/>
    <property type="evidence" value="ECO:0007669"/>
    <property type="project" value="UniProtKB-ARBA"/>
</dbReference>
<evidence type="ECO:0000313" key="6">
    <source>
        <dbReference type="EMBL" id="NYG98397.1"/>
    </source>
</evidence>
<dbReference type="Proteomes" id="UP000553888">
    <property type="component" value="Unassembled WGS sequence"/>
</dbReference>
<dbReference type="GO" id="GO:0030313">
    <property type="term" value="C:cell envelope"/>
    <property type="evidence" value="ECO:0007669"/>
    <property type="project" value="UniProtKB-SubCell"/>
</dbReference>
<dbReference type="AlphaFoldDB" id="A0A852YF89"/>
<dbReference type="InterPro" id="IPR028082">
    <property type="entry name" value="Peripla_BP_I"/>
</dbReference>
<dbReference type="InterPro" id="IPR025997">
    <property type="entry name" value="SBP_2_dom"/>
</dbReference>
<proteinExistence type="inferred from homology"/>
<dbReference type="CDD" id="cd01536">
    <property type="entry name" value="PBP1_ABC_sugar_binding-like"/>
    <property type="match status" value="1"/>
</dbReference>
<keyword evidence="7" id="KW-1185">Reference proteome</keyword>
<sequence>MTHLRKLSAVLAFAAAVSLAGCGAIQSDGSDSGAAADCQRPTGKEIYFDYPLTSLSVYGDLQRFAEAAAEKRGYTVKYTADDNDLQKQNTNVQALVTQQVPAIVSYPLEPTSMEALAKEARSNCSVFVSYAAPIKNQDAAILFSGHDSGVELGKAALAWAEKQSAPIKVLILQDRDLAVGAARDDGLNEVFPGAASNIEVVATQKASDRTEGEQVTREVLQAHPDLNMVLSYNDDSGLGAQQAFVNAGKDPKDPGIFVGGQDGSKEGLTAVSQGGIYRVSVAVRIKDIGEAVANVPIDILQGKKNNGVDVPPVALDVDSPKLSEYLSDYS</sequence>
<dbReference type="Gene3D" id="3.40.50.2300">
    <property type="match status" value="2"/>
</dbReference>
<evidence type="ECO:0000256" key="1">
    <source>
        <dbReference type="ARBA" id="ARBA00004196"/>
    </source>
</evidence>
<dbReference type="PANTHER" id="PTHR46847">
    <property type="entry name" value="D-ALLOSE-BINDING PERIPLASMIC PROTEIN-RELATED"/>
    <property type="match status" value="1"/>
</dbReference>